<comment type="caution">
    <text evidence="1">The sequence shown here is derived from an EMBL/GenBank/DDBJ whole genome shotgun (WGS) entry which is preliminary data.</text>
</comment>
<keyword evidence="2" id="KW-1185">Reference proteome</keyword>
<dbReference type="Proteomes" id="UP001320159">
    <property type="component" value="Unassembled WGS sequence"/>
</dbReference>
<gene>
    <name evidence="1" type="ORF">CUJ83_06780</name>
</gene>
<evidence type="ECO:0000313" key="1">
    <source>
        <dbReference type="EMBL" id="MCD1294703.1"/>
    </source>
</evidence>
<reference evidence="1 2" key="1">
    <citation type="submission" date="2017-11" db="EMBL/GenBank/DDBJ databases">
        <title>Isolation and Characterization of Family Methanocellaceae Species from Potential Methane Hydrate Area Offshore Southwestern Taiwan.</title>
        <authorList>
            <person name="Zhang W.-L."/>
            <person name="Chen W.-C."/>
            <person name="Lai M.-C."/>
            <person name="Chen S.-C."/>
        </authorList>
    </citation>
    <scope>NUCLEOTIDE SEQUENCE [LARGE SCALE GENOMIC DNA]</scope>
    <source>
        <strain evidence="1 2">CWC-04</strain>
    </source>
</reference>
<accession>A0AAP2W5V6</accession>
<dbReference type="EMBL" id="PGCK01000004">
    <property type="protein sequence ID" value="MCD1294703.1"/>
    <property type="molecule type" value="Genomic_DNA"/>
</dbReference>
<dbReference type="RefSeq" id="WP_230741535.1">
    <property type="nucleotide sequence ID" value="NZ_PGCK01000004.1"/>
</dbReference>
<sequence>MLITKRHIIFALSALALFAFASTFAAAQYVGYPGASSAQVIQPVGVAPMEQNVVATDNVQAEQPAIVQDVMPAAAPVSGYGVAPVASPYTAVPTTGYAAAPITTGVDPAFGCAPLAAPAVAPLAAPVVAPIATPLVSSGGFTRTYEASSVGGTFVPPQTNVVESFYSHPGVTPYGAYPGAGAVANYGVGFTPYGYSPYGALAYL</sequence>
<name>A0AAP2W5V6_9EURY</name>
<organism evidence="1 2">
    <name type="scientific">Methanooceanicella nereidis</name>
    <dbReference type="NCBI Taxonomy" id="2052831"/>
    <lineage>
        <taxon>Archaea</taxon>
        <taxon>Methanobacteriati</taxon>
        <taxon>Methanobacteriota</taxon>
        <taxon>Stenosarchaea group</taxon>
        <taxon>Methanomicrobia</taxon>
        <taxon>Methanocellales</taxon>
        <taxon>Methanocellaceae</taxon>
        <taxon>Methanooceanicella</taxon>
    </lineage>
</organism>
<protein>
    <submittedName>
        <fullName evidence="1">Uncharacterized protein</fullName>
    </submittedName>
</protein>
<dbReference type="AlphaFoldDB" id="A0AAP2W5V6"/>
<evidence type="ECO:0000313" key="2">
    <source>
        <dbReference type="Proteomes" id="UP001320159"/>
    </source>
</evidence>
<proteinExistence type="predicted"/>